<dbReference type="Proteomes" id="UP001324427">
    <property type="component" value="Unassembled WGS sequence"/>
</dbReference>
<name>A0AAV9JF91_9PEZI</name>
<sequence>MAENAASHGFIYTSDEEGAIDNATDKEGAIDNTTDLSRQLKDTSATSEIITGTATAHDRYDEHAKQKESDPGRYHGAGAKADAPAGDEQPSLDEAREPKRL</sequence>
<keyword evidence="3" id="KW-1185">Reference proteome</keyword>
<feature type="region of interest" description="Disordered" evidence="1">
    <location>
        <begin position="1"/>
        <end position="101"/>
    </location>
</feature>
<dbReference type="AlphaFoldDB" id="A0AAV9JF91"/>
<feature type="compositionally biased region" description="Basic and acidic residues" evidence="1">
    <location>
        <begin position="56"/>
        <end position="73"/>
    </location>
</feature>
<evidence type="ECO:0000313" key="2">
    <source>
        <dbReference type="EMBL" id="KAK4543716.1"/>
    </source>
</evidence>
<evidence type="ECO:0000256" key="1">
    <source>
        <dbReference type="SAM" id="MobiDB-lite"/>
    </source>
</evidence>
<dbReference type="EMBL" id="JAVFHQ010000030">
    <property type="protein sequence ID" value="KAK4543716.1"/>
    <property type="molecule type" value="Genomic_DNA"/>
</dbReference>
<proteinExistence type="predicted"/>
<reference evidence="2 3" key="1">
    <citation type="submission" date="2021-11" db="EMBL/GenBank/DDBJ databases">
        <title>Black yeast isolated from Biological Soil Crust.</title>
        <authorList>
            <person name="Kurbessoian T."/>
        </authorList>
    </citation>
    <scope>NUCLEOTIDE SEQUENCE [LARGE SCALE GENOMIC DNA]</scope>
    <source>
        <strain evidence="2 3">CCFEE 5522</strain>
    </source>
</reference>
<feature type="compositionally biased region" description="Polar residues" evidence="1">
    <location>
        <begin position="31"/>
        <end position="54"/>
    </location>
</feature>
<gene>
    <name evidence="2" type="ORF">LTR36_005361</name>
</gene>
<protein>
    <submittedName>
        <fullName evidence="2">Uncharacterized protein</fullName>
    </submittedName>
</protein>
<evidence type="ECO:0000313" key="3">
    <source>
        <dbReference type="Proteomes" id="UP001324427"/>
    </source>
</evidence>
<comment type="caution">
    <text evidence="2">The sequence shown here is derived from an EMBL/GenBank/DDBJ whole genome shotgun (WGS) entry which is preliminary data.</text>
</comment>
<feature type="compositionally biased region" description="Low complexity" evidence="1">
    <location>
        <begin position="76"/>
        <end position="87"/>
    </location>
</feature>
<organism evidence="2 3">
    <name type="scientific">Oleoguttula mirabilis</name>
    <dbReference type="NCBI Taxonomy" id="1507867"/>
    <lineage>
        <taxon>Eukaryota</taxon>
        <taxon>Fungi</taxon>
        <taxon>Dikarya</taxon>
        <taxon>Ascomycota</taxon>
        <taxon>Pezizomycotina</taxon>
        <taxon>Dothideomycetes</taxon>
        <taxon>Dothideomycetidae</taxon>
        <taxon>Mycosphaerellales</taxon>
        <taxon>Teratosphaeriaceae</taxon>
        <taxon>Oleoguttula</taxon>
    </lineage>
</organism>
<accession>A0AAV9JF91</accession>